<dbReference type="SUPFAM" id="SSF158694">
    <property type="entry name" value="UraD-Like"/>
    <property type="match status" value="2"/>
</dbReference>
<dbReference type="EMBL" id="UGLU01000001">
    <property type="protein sequence ID" value="STU51094.1"/>
    <property type="molecule type" value="Genomic_DNA"/>
</dbReference>
<evidence type="ECO:0000256" key="2">
    <source>
        <dbReference type="ARBA" id="ARBA00004754"/>
    </source>
</evidence>
<organism evidence="10 12">
    <name type="scientific">Klebsiella pneumoniae</name>
    <dbReference type="NCBI Taxonomy" id="573"/>
    <lineage>
        <taxon>Bacteria</taxon>
        <taxon>Pseudomonadati</taxon>
        <taxon>Pseudomonadota</taxon>
        <taxon>Gammaproteobacteria</taxon>
        <taxon>Enterobacterales</taxon>
        <taxon>Enterobacteriaceae</taxon>
        <taxon>Klebsiella/Raoultella group</taxon>
        <taxon>Klebsiella</taxon>
        <taxon>Klebsiella pneumoniae complex</taxon>
    </lineage>
</organism>
<dbReference type="InterPro" id="IPR018020">
    <property type="entry name" value="OHCU_decarboxylase"/>
</dbReference>
<dbReference type="EMBL" id="UGMN01000004">
    <property type="protein sequence ID" value="STU85771.1"/>
    <property type="molecule type" value="Genomic_DNA"/>
</dbReference>
<evidence type="ECO:0000256" key="6">
    <source>
        <dbReference type="ARBA" id="ARBA00023239"/>
    </source>
</evidence>
<evidence type="ECO:0000313" key="11">
    <source>
        <dbReference type="Proteomes" id="UP000254141"/>
    </source>
</evidence>
<protein>
    <recommendedName>
        <fullName evidence="3">2-oxo-4-hydroxy-4-carboxy-5-ureidoimidazoline decarboxylase</fullName>
        <ecNumber evidence="3">4.1.1.97</ecNumber>
    </recommendedName>
</protein>
<proteinExistence type="predicted"/>
<reference evidence="11 12" key="1">
    <citation type="submission" date="2018-06" db="EMBL/GenBank/DDBJ databases">
        <authorList>
            <consortium name="Pathogen Informatics"/>
            <person name="Doyle S."/>
        </authorList>
    </citation>
    <scope>NUCLEOTIDE SEQUENCE [LARGE SCALE GENOMIC DNA]</scope>
    <source>
        <strain evidence="9 11">NCTC5051</strain>
        <strain evidence="10 12">NCTC5053</strain>
    </source>
</reference>
<comment type="pathway">
    <text evidence="2">Purine metabolism; urate degradation; (S)-allantoin from urate: step 3/3.</text>
</comment>
<dbReference type="GO" id="GO:0019628">
    <property type="term" value="P:urate catabolic process"/>
    <property type="evidence" value="ECO:0007669"/>
    <property type="project" value="TreeGrafter"/>
</dbReference>
<dbReference type="PANTHER" id="PTHR43466:SF1">
    <property type="entry name" value="2-OXO-4-HYDROXY-4-CARBOXY-5-UREIDOIMIDAZOLINE DECARBOXYLASE-RELATED"/>
    <property type="match status" value="1"/>
</dbReference>
<evidence type="ECO:0000256" key="7">
    <source>
        <dbReference type="SAM" id="MobiDB-lite"/>
    </source>
</evidence>
<evidence type="ECO:0000256" key="5">
    <source>
        <dbReference type="ARBA" id="ARBA00022793"/>
    </source>
</evidence>
<accession>A0A377ZUG7</accession>
<dbReference type="GO" id="GO:0006144">
    <property type="term" value="P:purine nucleobase metabolic process"/>
    <property type="evidence" value="ECO:0007669"/>
    <property type="project" value="UniProtKB-KW"/>
</dbReference>
<evidence type="ECO:0000313" key="12">
    <source>
        <dbReference type="Proteomes" id="UP000254387"/>
    </source>
</evidence>
<sequence length="224" mass="24842">MIALSQFNSLSKDEAAGLLAPCVAIPAWGEILVSLRPFASRHALLQVARKAMANWGEDELNAALSAHPRIGEKPTGSQAHAALSRQEQSSVDSENERLAQALREGNARYEARFGRVFLIRAKGRSGEEMLQALTRRLQHTADEEEQSSVDSENERLAQALREGNARYEARFGRVFLIRAKGRSGEEMLQALTRRLQHTADEEVAEALAQLREITMLRLEGVIGE</sequence>
<keyword evidence="5" id="KW-0210">Decarboxylase</keyword>
<gene>
    <name evidence="9" type="ORF">NCTC5051_02686</name>
    <name evidence="10" type="ORF">NCTC5053_00849</name>
</gene>
<feature type="region of interest" description="Disordered" evidence="7">
    <location>
        <begin position="69"/>
        <end position="96"/>
    </location>
</feature>
<dbReference type="Proteomes" id="UP000254387">
    <property type="component" value="Unassembled WGS sequence"/>
</dbReference>
<keyword evidence="4" id="KW-0659">Purine metabolism</keyword>
<dbReference type="PANTHER" id="PTHR43466">
    <property type="entry name" value="2-OXO-4-HYDROXY-4-CARBOXY-5-UREIDOIMIDAZOLINE DECARBOXYLASE-RELATED"/>
    <property type="match status" value="1"/>
</dbReference>
<evidence type="ECO:0000313" key="10">
    <source>
        <dbReference type="EMBL" id="STU85771.1"/>
    </source>
</evidence>
<dbReference type="Gene3D" id="1.10.3330.10">
    <property type="entry name" value="Oxo-4-hydroxy-4-carboxy-5-ureidoimidazoline decarboxylase"/>
    <property type="match status" value="2"/>
</dbReference>
<feature type="domain" description="Oxo-4-hydroxy-4-carboxy-5-ureidoimidazoline decarboxylase" evidence="8">
    <location>
        <begin position="8"/>
        <end position="147"/>
    </location>
</feature>
<evidence type="ECO:0000256" key="3">
    <source>
        <dbReference type="ARBA" id="ARBA00012257"/>
    </source>
</evidence>
<evidence type="ECO:0000259" key="8">
    <source>
        <dbReference type="Pfam" id="PF09349"/>
    </source>
</evidence>
<dbReference type="NCBIfam" id="NF010372">
    <property type="entry name" value="PRK13798.1"/>
    <property type="match status" value="1"/>
</dbReference>
<dbReference type="GO" id="GO:0051997">
    <property type="term" value="F:2-oxo-4-hydroxy-4-carboxy-5-ureidoimidazoline decarboxylase activity"/>
    <property type="evidence" value="ECO:0007669"/>
    <property type="project" value="UniProtKB-EC"/>
</dbReference>
<dbReference type="Proteomes" id="UP000254141">
    <property type="component" value="Unassembled WGS sequence"/>
</dbReference>
<evidence type="ECO:0000256" key="4">
    <source>
        <dbReference type="ARBA" id="ARBA00022631"/>
    </source>
</evidence>
<dbReference type="Pfam" id="PF09349">
    <property type="entry name" value="OHCU_decarbox"/>
    <property type="match status" value="1"/>
</dbReference>
<dbReference type="NCBIfam" id="TIGR03180">
    <property type="entry name" value="UraD_2"/>
    <property type="match status" value="1"/>
</dbReference>
<keyword evidence="6" id="KW-0456">Lyase</keyword>
<dbReference type="InterPro" id="IPR017595">
    <property type="entry name" value="OHCU_decarboxylase-2"/>
</dbReference>
<dbReference type="AlphaFoldDB" id="A0A377ZUG7"/>
<evidence type="ECO:0000313" key="9">
    <source>
        <dbReference type="EMBL" id="STU51094.1"/>
    </source>
</evidence>
<comment type="catalytic activity">
    <reaction evidence="1">
        <text>5-hydroxy-2-oxo-4-ureido-2,5-dihydro-1H-imidazole-5-carboxylate + H(+) = (S)-allantoin + CO2</text>
        <dbReference type="Rhea" id="RHEA:26301"/>
        <dbReference type="ChEBI" id="CHEBI:15378"/>
        <dbReference type="ChEBI" id="CHEBI:15678"/>
        <dbReference type="ChEBI" id="CHEBI:16526"/>
        <dbReference type="ChEBI" id="CHEBI:58639"/>
        <dbReference type="EC" id="4.1.1.97"/>
    </reaction>
</comment>
<evidence type="ECO:0000256" key="1">
    <source>
        <dbReference type="ARBA" id="ARBA00001163"/>
    </source>
</evidence>
<dbReference type="InterPro" id="IPR036778">
    <property type="entry name" value="OHCU_decarboxylase_sf"/>
</dbReference>
<dbReference type="EC" id="4.1.1.97" evidence="3"/>
<name>A0A377ZUG7_KLEPN</name>